<keyword evidence="5" id="KW-0998">Cell outer membrane</keyword>
<keyword evidence="10" id="KW-1185">Reference proteome</keyword>
<dbReference type="Proteomes" id="UP000612233">
    <property type="component" value="Unassembled WGS sequence"/>
</dbReference>
<comment type="caution">
    <text evidence="9">The sequence shown here is derived from an EMBL/GenBank/DDBJ whole genome shotgun (WGS) entry which is preliminary data.</text>
</comment>
<feature type="region of interest" description="Disordered" evidence="6">
    <location>
        <begin position="316"/>
        <end position="335"/>
    </location>
</feature>
<dbReference type="Pfam" id="PF07980">
    <property type="entry name" value="SusD_RagB"/>
    <property type="match status" value="1"/>
</dbReference>
<dbReference type="InterPro" id="IPR011990">
    <property type="entry name" value="TPR-like_helical_dom_sf"/>
</dbReference>
<dbReference type="GO" id="GO:0009279">
    <property type="term" value="C:cell outer membrane"/>
    <property type="evidence" value="ECO:0007669"/>
    <property type="project" value="UniProtKB-SubCell"/>
</dbReference>
<dbReference type="Gene3D" id="1.25.40.390">
    <property type="match status" value="1"/>
</dbReference>
<evidence type="ECO:0000313" key="10">
    <source>
        <dbReference type="Proteomes" id="UP000612233"/>
    </source>
</evidence>
<dbReference type="RefSeq" id="WP_191004087.1">
    <property type="nucleotide sequence ID" value="NZ_JACXAD010000004.1"/>
</dbReference>
<feature type="signal peptide" evidence="7">
    <location>
        <begin position="1"/>
        <end position="26"/>
    </location>
</feature>
<proteinExistence type="inferred from homology"/>
<evidence type="ECO:0000256" key="6">
    <source>
        <dbReference type="SAM" id="MobiDB-lite"/>
    </source>
</evidence>
<comment type="similarity">
    <text evidence="2">Belongs to the SusD family.</text>
</comment>
<evidence type="ECO:0000259" key="8">
    <source>
        <dbReference type="Pfam" id="PF07980"/>
    </source>
</evidence>
<dbReference type="InterPro" id="IPR012944">
    <property type="entry name" value="SusD_RagB_dom"/>
</dbReference>
<evidence type="ECO:0000256" key="1">
    <source>
        <dbReference type="ARBA" id="ARBA00004442"/>
    </source>
</evidence>
<evidence type="ECO:0000256" key="3">
    <source>
        <dbReference type="ARBA" id="ARBA00022729"/>
    </source>
</evidence>
<sequence length="523" mass="58150">MTKKKRVGTAAILALLPLLNSCSLNEEFKGNLTSDQVVAGSPDALLVGVYNTLRDPIQGCQSVYALEEVSTDEVIMPTRGPDWDDNGKWRALHLHTWDANNDRVRDTFSQLNYVVFAATDILRYNPSIQQQAEARFLRAWAMFWELDLYDQVPYRDPGESVADPSRVRRGTEALAYIISEIQAVQPDLPAGPAGKANKDAARALLMKCYLNKGAYANRKAPTFDAADMNQVIRLADELINSGRYTFTDNYFDNFAPNNTAIGKENIFTQENSYGNAGAVRDYWKFVLHYNLVPVNGYNGPATTPVTYDRYEATDKRRGSAYRANSPNATNPGNRTNVGYFAGQQYSFKDDAPLQDRSGAPLIFTKDINIIETGRDLEVKGIRPLKYPVDYASEERGGNGGADNDHVSFRLADVLLMKAEAILRGGTATSAGSYGSTPLDLVNAIRTHPSRGASALTSLSLDELLDERGRELYNEEWRRQDLIRFGKFLLPRASKPQSADKYLLFPIPQTQVDVNPNLAQNPGY</sequence>
<accession>A0A927BBU5</accession>
<comment type="subcellular location">
    <subcellularLocation>
        <location evidence="1">Cell outer membrane</location>
    </subcellularLocation>
</comment>
<keyword evidence="4" id="KW-0472">Membrane</keyword>
<evidence type="ECO:0000313" key="9">
    <source>
        <dbReference type="EMBL" id="MBD2767264.1"/>
    </source>
</evidence>
<reference evidence="9" key="1">
    <citation type="submission" date="2020-09" db="EMBL/GenBank/DDBJ databases">
        <authorList>
            <person name="Kim M.K."/>
        </authorList>
    </citation>
    <scope>NUCLEOTIDE SEQUENCE</scope>
    <source>
        <strain evidence="9">BT664</strain>
    </source>
</reference>
<keyword evidence="3 7" id="KW-0732">Signal</keyword>
<dbReference type="AlphaFoldDB" id="A0A927BBU5"/>
<name>A0A927BBU5_9BACT</name>
<feature type="chain" id="PRO_5037931885" evidence="7">
    <location>
        <begin position="27"/>
        <end position="523"/>
    </location>
</feature>
<feature type="compositionally biased region" description="Polar residues" evidence="6">
    <location>
        <begin position="322"/>
        <end position="335"/>
    </location>
</feature>
<gene>
    <name evidence="9" type="ORF">IC235_05105</name>
</gene>
<evidence type="ECO:0000256" key="7">
    <source>
        <dbReference type="SAM" id="SignalP"/>
    </source>
</evidence>
<evidence type="ECO:0000256" key="2">
    <source>
        <dbReference type="ARBA" id="ARBA00006275"/>
    </source>
</evidence>
<feature type="domain" description="RagB/SusD" evidence="8">
    <location>
        <begin position="241"/>
        <end position="523"/>
    </location>
</feature>
<dbReference type="SUPFAM" id="SSF48452">
    <property type="entry name" value="TPR-like"/>
    <property type="match status" value="1"/>
</dbReference>
<evidence type="ECO:0000256" key="4">
    <source>
        <dbReference type="ARBA" id="ARBA00023136"/>
    </source>
</evidence>
<dbReference type="EMBL" id="JACXAD010000004">
    <property type="protein sequence ID" value="MBD2767264.1"/>
    <property type="molecule type" value="Genomic_DNA"/>
</dbReference>
<organism evidence="9 10">
    <name type="scientific">Hymenobacter montanus</name>
    <dbReference type="NCBI Taxonomy" id="2771359"/>
    <lineage>
        <taxon>Bacteria</taxon>
        <taxon>Pseudomonadati</taxon>
        <taxon>Bacteroidota</taxon>
        <taxon>Cytophagia</taxon>
        <taxon>Cytophagales</taxon>
        <taxon>Hymenobacteraceae</taxon>
        <taxon>Hymenobacter</taxon>
    </lineage>
</organism>
<evidence type="ECO:0000256" key="5">
    <source>
        <dbReference type="ARBA" id="ARBA00023237"/>
    </source>
</evidence>
<protein>
    <submittedName>
        <fullName evidence="9">RagB/SusD family nutrient uptake outer membrane protein</fullName>
    </submittedName>
</protein>